<dbReference type="EMBL" id="VIGI01000014">
    <property type="protein sequence ID" value="KAB8291874.1"/>
    <property type="molecule type" value="Genomic_DNA"/>
</dbReference>
<dbReference type="InterPro" id="IPR051053">
    <property type="entry name" value="ECH/Chromodomain_protein"/>
</dbReference>
<dbReference type="CDD" id="cd06558">
    <property type="entry name" value="crotonase-like"/>
    <property type="match status" value="1"/>
</dbReference>
<accession>A0A5N6JV68</accession>
<name>A0A5N6JV68_MONLA</name>
<evidence type="ECO:0000256" key="1">
    <source>
        <dbReference type="ARBA" id="ARBA00004275"/>
    </source>
</evidence>
<comment type="pathway">
    <text evidence="2">Lipid metabolism; fatty acid beta-oxidation.</text>
</comment>
<dbReference type="PANTHER" id="PTHR43684:SF1">
    <property type="entry name" value="ENOYL-COA DELTA ISOMERASE 2"/>
    <property type="match status" value="1"/>
</dbReference>
<evidence type="ECO:0000313" key="6">
    <source>
        <dbReference type="EMBL" id="KAB8291874.1"/>
    </source>
</evidence>
<dbReference type="PANTHER" id="PTHR43684">
    <property type="match status" value="1"/>
</dbReference>
<evidence type="ECO:0000256" key="2">
    <source>
        <dbReference type="ARBA" id="ARBA00005005"/>
    </source>
</evidence>
<dbReference type="Gene3D" id="3.90.226.10">
    <property type="entry name" value="2-enoyl-CoA Hydratase, Chain A, domain 1"/>
    <property type="match status" value="1"/>
</dbReference>
<dbReference type="Pfam" id="PF00378">
    <property type="entry name" value="ECH_1"/>
    <property type="match status" value="1"/>
</dbReference>
<dbReference type="SUPFAM" id="SSF52096">
    <property type="entry name" value="ClpP/crotonase"/>
    <property type="match status" value="1"/>
</dbReference>
<dbReference type="GO" id="GO:0005782">
    <property type="term" value="C:peroxisomal matrix"/>
    <property type="evidence" value="ECO:0007669"/>
    <property type="project" value="TreeGrafter"/>
</dbReference>
<proteinExistence type="inferred from homology"/>
<dbReference type="GO" id="GO:0006635">
    <property type="term" value="P:fatty acid beta-oxidation"/>
    <property type="evidence" value="ECO:0007669"/>
    <property type="project" value="TreeGrafter"/>
</dbReference>
<evidence type="ECO:0000256" key="5">
    <source>
        <dbReference type="ARBA" id="ARBA00023235"/>
    </source>
</evidence>
<dbReference type="Proteomes" id="UP000326757">
    <property type="component" value="Unassembled WGS sequence"/>
</dbReference>
<protein>
    <submittedName>
        <fullName evidence="6">Uncharacterized protein</fullName>
    </submittedName>
</protein>
<organism evidence="6 7">
    <name type="scientific">Monilinia laxa</name>
    <name type="common">Brown rot fungus</name>
    <name type="synonym">Sclerotinia laxa</name>
    <dbReference type="NCBI Taxonomy" id="61186"/>
    <lineage>
        <taxon>Eukaryota</taxon>
        <taxon>Fungi</taxon>
        <taxon>Dikarya</taxon>
        <taxon>Ascomycota</taxon>
        <taxon>Pezizomycotina</taxon>
        <taxon>Leotiomycetes</taxon>
        <taxon>Helotiales</taxon>
        <taxon>Sclerotiniaceae</taxon>
        <taxon>Monilinia</taxon>
    </lineage>
</organism>
<gene>
    <name evidence="6" type="ORF">EYC80_006652</name>
</gene>
<dbReference type="FunFam" id="3.90.226.10:FF:000048">
    <property type="entry name" value="3,2-trans-enoyl-CoA isomerase"/>
    <property type="match status" value="1"/>
</dbReference>
<comment type="caution">
    <text evidence="6">The sequence shown here is derived from an EMBL/GenBank/DDBJ whole genome shotgun (WGS) entry which is preliminary data.</text>
</comment>
<evidence type="ECO:0000313" key="7">
    <source>
        <dbReference type="Proteomes" id="UP000326757"/>
    </source>
</evidence>
<keyword evidence="5" id="KW-0413">Isomerase</keyword>
<sequence>MPQSEPVTLEYKGRIAVITIDNEKKLNALTQDGYYLIAKFMREVATHDEVFVTVLTGKGRYFSAGADVSISREQPTGTDLARHWLTSFVANNLNITNAFYTHPKILITALNGPAVGLSAALIAFSDFIYCTPQTFLLTPFSSLGLVAEGGASRAFVQRLGISKANEALIMSKRITAEELLQVGFVNKIFDIQKGDEDKFKSLVFEEIDARLGTHLIGDSLLKIKALIRKPERDLLDAQGVAEVFGGLERFAAGIPQEEFRKIASGEKKHKLHCIKLQTTLELESADIPMKSIEAIYILIK</sequence>
<dbReference type="InterPro" id="IPR001753">
    <property type="entry name" value="Enoyl-CoA_hydra/iso"/>
</dbReference>
<reference evidence="6 7" key="1">
    <citation type="submission" date="2019-06" db="EMBL/GenBank/DDBJ databases">
        <title>Genome Sequence of the Brown Rot Fungal Pathogen Monilinia laxa.</title>
        <authorList>
            <person name="De Miccolis Angelini R.M."/>
            <person name="Landi L."/>
            <person name="Abate D."/>
            <person name="Pollastro S."/>
            <person name="Romanazzi G."/>
            <person name="Faretra F."/>
        </authorList>
    </citation>
    <scope>NUCLEOTIDE SEQUENCE [LARGE SCALE GENOMIC DNA]</scope>
    <source>
        <strain evidence="6 7">Mlax316</strain>
    </source>
</reference>
<evidence type="ECO:0000256" key="4">
    <source>
        <dbReference type="ARBA" id="ARBA00023140"/>
    </source>
</evidence>
<keyword evidence="4" id="KW-0576">Peroxisome</keyword>
<comment type="subcellular location">
    <subcellularLocation>
        <location evidence="1">Peroxisome</location>
    </subcellularLocation>
</comment>
<evidence type="ECO:0000256" key="3">
    <source>
        <dbReference type="ARBA" id="ARBA00005254"/>
    </source>
</evidence>
<keyword evidence="7" id="KW-1185">Reference proteome</keyword>
<dbReference type="OrthoDB" id="448450at2759"/>
<dbReference type="AlphaFoldDB" id="A0A5N6JV68"/>
<dbReference type="GO" id="GO:0004165">
    <property type="term" value="F:delta(3)-delta(2)-enoyl-CoA isomerase activity"/>
    <property type="evidence" value="ECO:0007669"/>
    <property type="project" value="UniProtKB-ARBA"/>
</dbReference>
<dbReference type="InterPro" id="IPR029045">
    <property type="entry name" value="ClpP/crotonase-like_dom_sf"/>
</dbReference>
<comment type="similarity">
    <text evidence="3">Belongs to the enoyl-CoA hydratase/isomerase family.</text>
</comment>